<name>A0A9P9WZK6_9PEZI</name>
<dbReference type="AlphaFoldDB" id="A0A9P9WZK6"/>
<sequence length="144" mass="16017">MATGNKQHKRQYGYTTNGHRLSLCQGARVISVRACCHSQGCFRTTKRRPTLTGRGLSTKRGPIRLGLMCRCDWPAVSAHRQAVAGGPEEVPGAIKDRRPCSHHILVHTHPWRLATSGSRQEGPLMGNATYTQEMTFPGRQTRAW</sequence>
<reference evidence="1" key="1">
    <citation type="submission" date="2019-01" db="EMBL/GenBank/DDBJ databases">
        <title>Colletotrichum abscissum LGMF1257.</title>
        <authorList>
            <person name="Baroncelli R."/>
        </authorList>
    </citation>
    <scope>NUCLEOTIDE SEQUENCE</scope>
    <source>
        <strain evidence="1">Ca142</strain>
    </source>
</reference>
<evidence type="ECO:0000313" key="2">
    <source>
        <dbReference type="Proteomes" id="UP001056436"/>
    </source>
</evidence>
<proteinExistence type="predicted"/>
<evidence type="ECO:0000313" key="1">
    <source>
        <dbReference type="EMBL" id="KAI3527978.1"/>
    </source>
</evidence>
<gene>
    <name evidence="1" type="ORF">CABS02_15236</name>
</gene>
<accession>A0A9P9WZK6</accession>
<comment type="caution">
    <text evidence="1">The sequence shown here is derived from an EMBL/GenBank/DDBJ whole genome shotgun (WGS) entry which is preliminary data.</text>
</comment>
<dbReference type="EMBL" id="SDAQ01000278">
    <property type="protein sequence ID" value="KAI3527978.1"/>
    <property type="molecule type" value="Genomic_DNA"/>
</dbReference>
<dbReference type="Proteomes" id="UP001056436">
    <property type="component" value="Unassembled WGS sequence"/>
</dbReference>
<dbReference type="OrthoDB" id="10385512at2759"/>
<organism evidence="1 2">
    <name type="scientific">Colletotrichum abscissum</name>
    <dbReference type="NCBI Taxonomy" id="1671311"/>
    <lineage>
        <taxon>Eukaryota</taxon>
        <taxon>Fungi</taxon>
        <taxon>Dikarya</taxon>
        <taxon>Ascomycota</taxon>
        <taxon>Pezizomycotina</taxon>
        <taxon>Sordariomycetes</taxon>
        <taxon>Hypocreomycetidae</taxon>
        <taxon>Glomerellales</taxon>
        <taxon>Glomerellaceae</taxon>
        <taxon>Colletotrichum</taxon>
        <taxon>Colletotrichum acutatum species complex</taxon>
    </lineage>
</organism>
<keyword evidence="2" id="KW-1185">Reference proteome</keyword>
<protein>
    <submittedName>
        <fullName evidence="1">Uncharacterized protein</fullName>
    </submittedName>
</protein>